<proteinExistence type="predicted"/>
<accession>A0A167H6D1</accession>
<feature type="non-terminal residue" evidence="1">
    <location>
        <position position="1"/>
    </location>
</feature>
<organism evidence="1 2">
    <name type="scientific">Calocera viscosa (strain TUFC12733)</name>
    <dbReference type="NCBI Taxonomy" id="1330018"/>
    <lineage>
        <taxon>Eukaryota</taxon>
        <taxon>Fungi</taxon>
        <taxon>Dikarya</taxon>
        <taxon>Basidiomycota</taxon>
        <taxon>Agaricomycotina</taxon>
        <taxon>Dacrymycetes</taxon>
        <taxon>Dacrymycetales</taxon>
        <taxon>Dacrymycetaceae</taxon>
        <taxon>Calocera</taxon>
    </lineage>
</organism>
<dbReference type="OrthoDB" id="3257409at2759"/>
<evidence type="ECO:0000313" key="1">
    <source>
        <dbReference type="EMBL" id="KZO91285.1"/>
    </source>
</evidence>
<dbReference type="STRING" id="1330018.A0A167H6D1"/>
<reference evidence="1 2" key="1">
    <citation type="journal article" date="2016" name="Mol. Biol. Evol.">
        <title>Comparative Genomics of Early-Diverging Mushroom-Forming Fungi Provides Insights into the Origins of Lignocellulose Decay Capabilities.</title>
        <authorList>
            <person name="Nagy L.G."/>
            <person name="Riley R."/>
            <person name="Tritt A."/>
            <person name="Adam C."/>
            <person name="Daum C."/>
            <person name="Floudas D."/>
            <person name="Sun H."/>
            <person name="Yadav J.S."/>
            <person name="Pangilinan J."/>
            <person name="Larsson K.H."/>
            <person name="Matsuura K."/>
            <person name="Barry K."/>
            <person name="Labutti K."/>
            <person name="Kuo R."/>
            <person name="Ohm R.A."/>
            <person name="Bhattacharya S.S."/>
            <person name="Shirouzu T."/>
            <person name="Yoshinaga Y."/>
            <person name="Martin F.M."/>
            <person name="Grigoriev I.V."/>
            <person name="Hibbett D.S."/>
        </authorList>
    </citation>
    <scope>NUCLEOTIDE SEQUENCE [LARGE SCALE GENOMIC DNA]</scope>
    <source>
        <strain evidence="1 2">TUFC12733</strain>
    </source>
</reference>
<protein>
    <submittedName>
        <fullName evidence="1">Uncharacterized protein</fullName>
    </submittedName>
</protein>
<dbReference type="EMBL" id="KV417325">
    <property type="protein sequence ID" value="KZO91285.1"/>
    <property type="molecule type" value="Genomic_DNA"/>
</dbReference>
<dbReference type="Proteomes" id="UP000076738">
    <property type="component" value="Unassembled WGS sequence"/>
</dbReference>
<keyword evidence="2" id="KW-1185">Reference proteome</keyword>
<gene>
    <name evidence="1" type="ORF">CALVIDRAFT_465481</name>
</gene>
<dbReference type="AlphaFoldDB" id="A0A167H6D1"/>
<feature type="non-terminal residue" evidence="1">
    <location>
        <position position="184"/>
    </location>
</feature>
<sequence>LSNDDKLLFKGFYNKMNAHLLNAQHESFSAAYPEVFPRLSYLEHRVESVSGIKNVSYDCCINSCAAYTGGLTNLEACPHCNTPRFKPDGKPVQQYQYLPLIPQLQGQYANAERAALLSSYRARQDPHLLEMTDIFQGKIYRELQKRYIFVNDQTLKTRYFDAPEDIAMGLLTDGFGPFKGPRST</sequence>
<name>A0A167H6D1_CALVF</name>
<evidence type="ECO:0000313" key="2">
    <source>
        <dbReference type="Proteomes" id="UP000076738"/>
    </source>
</evidence>